<comment type="caution">
    <text evidence="1">The sequence shown here is derived from an EMBL/GenBank/DDBJ whole genome shotgun (WGS) entry which is preliminary data.</text>
</comment>
<sequence>MGTPPELLYCVTTLPPHNFERAFSKAVSSPLTLTERHSRILTEACGTNSLIEACGTNSLTEACGTSSLTEACGTNSLTEACGTNSLIEASLVPTA</sequence>
<evidence type="ECO:0000313" key="2">
    <source>
        <dbReference type="Proteomes" id="UP001054945"/>
    </source>
</evidence>
<proteinExistence type="predicted"/>
<dbReference type="EMBL" id="BPLR01015222">
    <property type="protein sequence ID" value="GIY74466.1"/>
    <property type="molecule type" value="Genomic_DNA"/>
</dbReference>
<name>A0AAV4VVI3_CAEEX</name>
<dbReference type="AlphaFoldDB" id="A0AAV4VVI3"/>
<dbReference type="Proteomes" id="UP001054945">
    <property type="component" value="Unassembled WGS sequence"/>
</dbReference>
<organism evidence="1 2">
    <name type="scientific">Caerostris extrusa</name>
    <name type="common">Bark spider</name>
    <name type="synonym">Caerostris bankana</name>
    <dbReference type="NCBI Taxonomy" id="172846"/>
    <lineage>
        <taxon>Eukaryota</taxon>
        <taxon>Metazoa</taxon>
        <taxon>Ecdysozoa</taxon>
        <taxon>Arthropoda</taxon>
        <taxon>Chelicerata</taxon>
        <taxon>Arachnida</taxon>
        <taxon>Araneae</taxon>
        <taxon>Araneomorphae</taxon>
        <taxon>Entelegynae</taxon>
        <taxon>Araneoidea</taxon>
        <taxon>Araneidae</taxon>
        <taxon>Caerostris</taxon>
    </lineage>
</organism>
<evidence type="ECO:0000313" key="1">
    <source>
        <dbReference type="EMBL" id="GIY74466.1"/>
    </source>
</evidence>
<gene>
    <name evidence="1" type="ORF">CEXT_746111</name>
</gene>
<reference evidence="1 2" key="1">
    <citation type="submission" date="2021-06" db="EMBL/GenBank/DDBJ databases">
        <title>Caerostris extrusa draft genome.</title>
        <authorList>
            <person name="Kono N."/>
            <person name="Arakawa K."/>
        </authorList>
    </citation>
    <scope>NUCLEOTIDE SEQUENCE [LARGE SCALE GENOMIC DNA]</scope>
</reference>
<protein>
    <submittedName>
        <fullName evidence="1">Uncharacterized protein</fullName>
    </submittedName>
</protein>
<keyword evidence="2" id="KW-1185">Reference proteome</keyword>
<accession>A0AAV4VVI3</accession>